<dbReference type="STRING" id="1227497.C491_17464"/>
<evidence type="ECO:0000256" key="1">
    <source>
        <dbReference type="SAM" id="MobiDB-lite"/>
    </source>
</evidence>
<dbReference type="InterPro" id="IPR036388">
    <property type="entry name" value="WH-like_DNA-bd_sf"/>
</dbReference>
<dbReference type="RefSeq" id="WP_005558502.1">
    <property type="nucleotide sequence ID" value="NZ_AOIB01000033.1"/>
</dbReference>
<proteinExistence type="predicted"/>
<dbReference type="InterPro" id="IPR000835">
    <property type="entry name" value="HTH_MarR-typ"/>
</dbReference>
<dbReference type="AlphaFoldDB" id="L9X2T2"/>
<reference evidence="3 4" key="1">
    <citation type="journal article" date="2014" name="PLoS Genet.">
        <title>Phylogenetically driven sequencing of extremely halophilic archaea reveals strategies for static and dynamic osmo-response.</title>
        <authorList>
            <person name="Becker E.A."/>
            <person name="Seitzer P.M."/>
            <person name="Tritt A."/>
            <person name="Larsen D."/>
            <person name="Krusor M."/>
            <person name="Yao A.I."/>
            <person name="Wu D."/>
            <person name="Madern D."/>
            <person name="Eisen J.A."/>
            <person name="Darling A.E."/>
            <person name="Facciotti M.T."/>
        </authorList>
    </citation>
    <scope>NUCLEOTIDE SEQUENCE [LARGE SCALE GENOMIC DNA]</scope>
    <source>
        <strain evidence="3 4">DSM 10524</strain>
    </source>
</reference>
<comment type="caution">
    <text evidence="3">The sequence shown here is derived from an EMBL/GenBank/DDBJ whole genome shotgun (WGS) entry which is preliminary data.</text>
</comment>
<dbReference type="EMBL" id="AOIB01000033">
    <property type="protein sequence ID" value="ELY54908.1"/>
    <property type="molecule type" value="Genomic_DNA"/>
</dbReference>
<protein>
    <recommendedName>
        <fullName evidence="2">HTH marR-type domain-containing protein</fullName>
    </recommendedName>
</protein>
<dbReference type="SUPFAM" id="SSF46785">
    <property type="entry name" value="Winged helix' DNA-binding domain"/>
    <property type="match status" value="1"/>
</dbReference>
<keyword evidence="4" id="KW-1185">Reference proteome</keyword>
<evidence type="ECO:0000313" key="3">
    <source>
        <dbReference type="EMBL" id="ELY54908.1"/>
    </source>
</evidence>
<gene>
    <name evidence="3" type="ORF">C491_17464</name>
</gene>
<evidence type="ECO:0000259" key="2">
    <source>
        <dbReference type="Pfam" id="PF12802"/>
    </source>
</evidence>
<name>L9X2T2_9EURY</name>
<dbReference type="eggNOG" id="arCOG00394">
    <property type="taxonomic scope" value="Archaea"/>
</dbReference>
<evidence type="ECO:0000313" key="4">
    <source>
        <dbReference type="Proteomes" id="UP000011688"/>
    </source>
</evidence>
<dbReference type="Pfam" id="PF12802">
    <property type="entry name" value="MarR_2"/>
    <property type="match status" value="1"/>
</dbReference>
<dbReference type="Gene3D" id="1.10.10.10">
    <property type="entry name" value="Winged helix-like DNA-binding domain superfamily/Winged helix DNA-binding domain"/>
    <property type="match status" value="1"/>
</dbReference>
<feature type="domain" description="HTH marR-type" evidence="2">
    <location>
        <begin position="29"/>
        <end position="75"/>
    </location>
</feature>
<accession>L9X2T2</accession>
<feature type="region of interest" description="Disordered" evidence="1">
    <location>
        <begin position="58"/>
        <end position="83"/>
    </location>
</feature>
<dbReference type="GO" id="GO:0003700">
    <property type="term" value="F:DNA-binding transcription factor activity"/>
    <property type="evidence" value="ECO:0007669"/>
    <property type="project" value="InterPro"/>
</dbReference>
<dbReference type="Proteomes" id="UP000011688">
    <property type="component" value="Unassembled WGS sequence"/>
</dbReference>
<dbReference type="InterPro" id="IPR036390">
    <property type="entry name" value="WH_DNA-bd_sf"/>
</dbReference>
<organism evidence="3 4">
    <name type="scientific">Natronococcus amylolyticus DSM 10524</name>
    <dbReference type="NCBI Taxonomy" id="1227497"/>
    <lineage>
        <taxon>Archaea</taxon>
        <taxon>Methanobacteriati</taxon>
        <taxon>Methanobacteriota</taxon>
        <taxon>Stenosarchaea group</taxon>
        <taxon>Halobacteria</taxon>
        <taxon>Halobacteriales</taxon>
        <taxon>Natrialbaceae</taxon>
        <taxon>Natronococcus</taxon>
    </lineage>
</organism>
<feature type="compositionally biased region" description="Basic and acidic residues" evidence="1">
    <location>
        <begin position="58"/>
        <end position="74"/>
    </location>
</feature>
<sequence>MTTATEADCVADRLKELPPSAKLVYKTLVYDGPKLTQPELAAHSRLATRTVRHALGKLAEKDLVTKQPSPRDARQSLYSPSPD</sequence>